<dbReference type="InterPro" id="IPR017900">
    <property type="entry name" value="4Fe4S_Fe_S_CS"/>
</dbReference>
<dbReference type="SUPFAM" id="SSF54862">
    <property type="entry name" value="4Fe-4S ferredoxins"/>
    <property type="match status" value="1"/>
</dbReference>
<keyword evidence="5" id="KW-0249">Electron transport</keyword>
<reference evidence="9" key="1">
    <citation type="journal article" date="2021" name="PeerJ">
        <title>Extensive microbial diversity within the chicken gut microbiome revealed by metagenomics and culture.</title>
        <authorList>
            <person name="Gilroy R."/>
            <person name="Ravi A."/>
            <person name="Getino M."/>
            <person name="Pursley I."/>
            <person name="Horton D.L."/>
            <person name="Alikhan N.F."/>
            <person name="Baker D."/>
            <person name="Gharbi K."/>
            <person name="Hall N."/>
            <person name="Watson M."/>
            <person name="Adriaenssens E.M."/>
            <person name="Foster-Nyarko E."/>
            <person name="Jarju S."/>
            <person name="Secka A."/>
            <person name="Antonio M."/>
            <person name="Oren A."/>
            <person name="Chaudhuri R.R."/>
            <person name="La Ragione R."/>
            <person name="Hildebrand F."/>
            <person name="Pallen M.J."/>
        </authorList>
    </citation>
    <scope>NUCLEOTIDE SEQUENCE</scope>
    <source>
        <strain evidence="9">ChiGjej2B2-19336</strain>
    </source>
</reference>
<evidence type="ECO:0000256" key="7">
    <source>
        <dbReference type="ARBA" id="ARBA00023014"/>
    </source>
</evidence>
<organism evidence="9 10">
    <name type="scientific">Mailhella massiliensis</name>
    <dbReference type="NCBI Taxonomy" id="1903261"/>
    <lineage>
        <taxon>Bacteria</taxon>
        <taxon>Pseudomonadati</taxon>
        <taxon>Thermodesulfobacteriota</taxon>
        <taxon>Desulfovibrionia</taxon>
        <taxon>Desulfovibrionales</taxon>
        <taxon>Desulfovibrionaceae</taxon>
        <taxon>Mailhella</taxon>
    </lineage>
</organism>
<dbReference type="EMBL" id="DYZA01000097">
    <property type="protein sequence ID" value="HJD97030.1"/>
    <property type="molecule type" value="Genomic_DNA"/>
</dbReference>
<evidence type="ECO:0000256" key="2">
    <source>
        <dbReference type="ARBA" id="ARBA00022485"/>
    </source>
</evidence>
<dbReference type="GO" id="GO:0051539">
    <property type="term" value="F:4 iron, 4 sulfur cluster binding"/>
    <property type="evidence" value="ECO:0007669"/>
    <property type="project" value="UniProtKB-KW"/>
</dbReference>
<dbReference type="PROSITE" id="PS51379">
    <property type="entry name" value="4FE4S_FER_2"/>
    <property type="match status" value="2"/>
</dbReference>
<evidence type="ECO:0000313" key="10">
    <source>
        <dbReference type="Proteomes" id="UP000698963"/>
    </source>
</evidence>
<feature type="domain" description="4Fe-4S ferredoxin-type" evidence="8">
    <location>
        <begin position="31"/>
        <end position="61"/>
    </location>
</feature>
<keyword evidence="2" id="KW-0004">4Fe-4S</keyword>
<evidence type="ECO:0000313" key="9">
    <source>
        <dbReference type="EMBL" id="HJD97030.1"/>
    </source>
</evidence>
<comment type="caution">
    <text evidence="9">The sequence shown here is derived from an EMBL/GenBank/DDBJ whole genome shotgun (WGS) entry which is preliminary data.</text>
</comment>
<proteinExistence type="predicted"/>
<reference evidence="9" key="2">
    <citation type="submission" date="2021-09" db="EMBL/GenBank/DDBJ databases">
        <authorList>
            <person name="Gilroy R."/>
        </authorList>
    </citation>
    <scope>NUCLEOTIDE SEQUENCE</scope>
    <source>
        <strain evidence="9">ChiGjej2B2-19336</strain>
    </source>
</reference>
<keyword evidence="3" id="KW-0479">Metal-binding</keyword>
<gene>
    <name evidence="9" type="ORF">K8W16_05235</name>
</gene>
<sequence length="76" mass="8643">MPPIINPDACSHCGMCATLCPMHIFKYTKGQIPEVAYPEECWHCNACVLDCPKKAIELRLPLNYMMLHVDVESLHK</sequence>
<dbReference type="AlphaFoldDB" id="A0A921AW67"/>
<dbReference type="GO" id="GO:0046872">
    <property type="term" value="F:metal ion binding"/>
    <property type="evidence" value="ECO:0007669"/>
    <property type="project" value="UniProtKB-KW"/>
</dbReference>
<name>A0A921AW67_9BACT</name>
<keyword evidence="4" id="KW-0677">Repeat</keyword>
<evidence type="ECO:0000256" key="6">
    <source>
        <dbReference type="ARBA" id="ARBA00023004"/>
    </source>
</evidence>
<evidence type="ECO:0000259" key="8">
    <source>
        <dbReference type="PROSITE" id="PS51379"/>
    </source>
</evidence>
<keyword evidence="7" id="KW-0411">Iron-sulfur</keyword>
<dbReference type="InterPro" id="IPR017896">
    <property type="entry name" value="4Fe4S_Fe-S-bd"/>
</dbReference>
<keyword evidence="6" id="KW-0408">Iron</keyword>
<dbReference type="Pfam" id="PF13187">
    <property type="entry name" value="Fer4_9"/>
    <property type="match status" value="1"/>
</dbReference>
<protein>
    <submittedName>
        <fullName evidence="9">Ferredoxin family protein</fullName>
    </submittedName>
</protein>
<keyword evidence="1" id="KW-0813">Transport</keyword>
<dbReference type="PANTHER" id="PTHR43687">
    <property type="entry name" value="ADENYLYLSULFATE REDUCTASE, BETA SUBUNIT"/>
    <property type="match status" value="1"/>
</dbReference>
<dbReference type="Gene3D" id="3.30.70.20">
    <property type="match status" value="1"/>
</dbReference>
<dbReference type="RefSeq" id="WP_304121797.1">
    <property type="nucleotide sequence ID" value="NZ_DYZA01000097.1"/>
</dbReference>
<dbReference type="Proteomes" id="UP000698963">
    <property type="component" value="Unassembled WGS sequence"/>
</dbReference>
<dbReference type="InterPro" id="IPR050572">
    <property type="entry name" value="Fe-S_Ferredoxin"/>
</dbReference>
<evidence type="ECO:0000256" key="1">
    <source>
        <dbReference type="ARBA" id="ARBA00022448"/>
    </source>
</evidence>
<evidence type="ECO:0000256" key="4">
    <source>
        <dbReference type="ARBA" id="ARBA00022737"/>
    </source>
</evidence>
<evidence type="ECO:0000256" key="3">
    <source>
        <dbReference type="ARBA" id="ARBA00022723"/>
    </source>
</evidence>
<dbReference type="PROSITE" id="PS00198">
    <property type="entry name" value="4FE4S_FER_1"/>
    <property type="match status" value="2"/>
</dbReference>
<dbReference type="PANTHER" id="PTHR43687:SF6">
    <property type="entry name" value="L-ASPARTATE SEMIALDEHYDE SULFURTRANSFERASE IRON-SULFUR SUBUNIT"/>
    <property type="match status" value="1"/>
</dbReference>
<feature type="domain" description="4Fe-4S ferredoxin-type" evidence="8">
    <location>
        <begin position="1"/>
        <end position="30"/>
    </location>
</feature>
<evidence type="ECO:0000256" key="5">
    <source>
        <dbReference type="ARBA" id="ARBA00022982"/>
    </source>
</evidence>
<accession>A0A921AW67</accession>